<dbReference type="InterPro" id="IPR003781">
    <property type="entry name" value="CoA-bd"/>
</dbReference>
<dbReference type="SUPFAM" id="SSF51735">
    <property type="entry name" value="NAD(P)-binding Rossmann-fold domains"/>
    <property type="match status" value="1"/>
</dbReference>
<evidence type="ECO:0000259" key="1">
    <source>
        <dbReference type="SMART" id="SM00881"/>
    </source>
</evidence>
<dbReference type="PANTHER" id="PTHR42793:SF4">
    <property type="entry name" value="BLL6376 PROTEIN"/>
    <property type="match status" value="1"/>
</dbReference>
<dbReference type="SMART" id="SM00881">
    <property type="entry name" value="CoA_binding"/>
    <property type="match status" value="1"/>
</dbReference>
<dbReference type="GO" id="GO:0016874">
    <property type="term" value="F:ligase activity"/>
    <property type="evidence" value="ECO:0007669"/>
    <property type="project" value="UniProtKB-KW"/>
</dbReference>
<dbReference type="Proteomes" id="UP001058271">
    <property type="component" value="Chromosome"/>
</dbReference>
<gene>
    <name evidence="2" type="ORF">Drose_24750</name>
</gene>
<dbReference type="RefSeq" id="WP_260723744.1">
    <property type="nucleotide sequence ID" value="NZ_BAAABS010000011.1"/>
</dbReference>
<feature type="domain" description="CoA-binding" evidence="1">
    <location>
        <begin position="13"/>
        <end position="108"/>
    </location>
</feature>
<keyword evidence="2" id="KW-0436">Ligase</keyword>
<dbReference type="InterPro" id="IPR016102">
    <property type="entry name" value="Succinyl-CoA_synth-like"/>
</dbReference>
<dbReference type="Gene3D" id="3.40.50.720">
    <property type="entry name" value="NAD(P)-binding Rossmann-like Domain"/>
    <property type="match status" value="1"/>
</dbReference>
<dbReference type="InterPro" id="IPR013815">
    <property type="entry name" value="ATP_grasp_subdomain_1"/>
</dbReference>
<dbReference type="InterPro" id="IPR043938">
    <property type="entry name" value="Ligase_CoA_dom"/>
</dbReference>
<protein>
    <submittedName>
        <fullName evidence="2">Acetate--CoA ligase family protein</fullName>
    </submittedName>
</protein>
<dbReference type="PANTHER" id="PTHR42793">
    <property type="entry name" value="COA BINDING DOMAIN CONTAINING PROTEIN"/>
    <property type="match status" value="1"/>
</dbReference>
<dbReference type="Gene3D" id="3.30.470.20">
    <property type="entry name" value="ATP-grasp fold, B domain"/>
    <property type="match status" value="1"/>
</dbReference>
<keyword evidence="3" id="KW-1185">Reference proteome</keyword>
<proteinExistence type="predicted"/>
<evidence type="ECO:0000313" key="2">
    <source>
        <dbReference type="EMBL" id="UWZ34427.1"/>
    </source>
</evidence>
<dbReference type="EMBL" id="CP073721">
    <property type="protein sequence ID" value="UWZ34427.1"/>
    <property type="molecule type" value="Genomic_DNA"/>
</dbReference>
<name>A0ABY5YY11_9ACTN</name>
<reference evidence="2" key="1">
    <citation type="submission" date="2021-04" db="EMBL/GenBank/DDBJ databases">
        <title>Biosynthetic gene clusters of Dactylosporangioum roseum.</title>
        <authorList>
            <person name="Hartkoorn R.C."/>
            <person name="Beaudoing E."/>
            <person name="Hot D."/>
            <person name="Moureu S."/>
        </authorList>
    </citation>
    <scope>NUCLEOTIDE SEQUENCE</scope>
    <source>
        <strain evidence="2">NRRL B-16295</strain>
    </source>
</reference>
<sequence length="688" mass="71087">MRTTNRLVALDRLFRPRSIAVVGASADETRLGGRLLAYLLAGGFTGEVFAISSSGNDLRGVPGATRVSELPAPPDLVLVCVPAHAVADVVDESARAGAGAAVVLSSGFAELGAAGAEAQHRIRCIAGNAGMPVLGPNAVGIVNMHNSMVASFMRFDTRPASRRPIAVISQSGAVGGGIFNDVQRRGLGAALMCATGNECDVVAADAVEYAVEQDEIQVVILCVEGLREPRRMARVAARAADLGKPIVMLKMGTSEAGARGAQGHTGAIASDDDALRTALRGEGVVFAASPKALVDHAAVLLAGNRPKGNRIGIVTASGGMGIHLADVATSRGLTVPALPSAEQEELRAVLPPFASPINPIDVTAQSINDPAILPQVLERALRSSSYDCLVLYGTNSTRRDEIIETLSRYHSPTGTPLVVAAHDDAAAHDLSVRGVPAVSDPSRALDVVAGLVRYPAPAAAERRRTPSGRKGTIPHRGMLRQADAFLLLQAFDVPTAGFGTATDVETAVKVASSVGFPVALKLDSTTLVHKSDHGGVVLGLADAQAVRAAAAELLEVAASLGMPAELLVQEMVTPDVELFCGVRRDADFGPVLVVGLGGRLVEIVGQAETVMATEPDEHVAAALHRLAGGRLTAHPRGIVPATLPAVVGAMGAVAQLALDHEEVEEVEINPLAIRGTRVVALDVVCRTR</sequence>
<dbReference type="Pfam" id="PF19045">
    <property type="entry name" value="Ligase_CoA_2"/>
    <property type="match status" value="1"/>
</dbReference>
<dbReference type="InterPro" id="IPR032875">
    <property type="entry name" value="Succ_CoA_lig_flav_dom"/>
</dbReference>
<accession>A0ABY5YY11</accession>
<dbReference type="Pfam" id="PF13549">
    <property type="entry name" value="ATP-grasp_5"/>
    <property type="match status" value="1"/>
</dbReference>
<dbReference type="Gene3D" id="3.40.50.261">
    <property type="entry name" value="Succinyl-CoA synthetase domains"/>
    <property type="match status" value="2"/>
</dbReference>
<dbReference type="InterPro" id="IPR036291">
    <property type="entry name" value="NAD(P)-bd_dom_sf"/>
</dbReference>
<dbReference type="Gene3D" id="3.30.1490.20">
    <property type="entry name" value="ATP-grasp fold, A domain"/>
    <property type="match status" value="1"/>
</dbReference>
<dbReference type="Pfam" id="PF13380">
    <property type="entry name" value="CoA_binding_2"/>
    <property type="match status" value="1"/>
</dbReference>
<dbReference type="SUPFAM" id="SSF52210">
    <property type="entry name" value="Succinyl-CoA synthetase domains"/>
    <property type="match status" value="2"/>
</dbReference>
<dbReference type="Pfam" id="PF13607">
    <property type="entry name" value="Succ_CoA_lig"/>
    <property type="match status" value="1"/>
</dbReference>
<dbReference type="SUPFAM" id="SSF56059">
    <property type="entry name" value="Glutathione synthetase ATP-binding domain-like"/>
    <property type="match status" value="1"/>
</dbReference>
<evidence type="ECO:0000313" key="3">
    <source>
        <dbReference type="Proteomes" id="UP001058271"/>
    </source>
</evidence>
<organism evidence="2 3">
    <name type="scientific">Dactylosporangium roseum</name>
    <dbReference type="NCBI Taxonomy" id="47989"/>
    <lineage>
        <taxon>Bacteria</taxon>
        <taxon>Bacillati</taxon>
        <taxon>Actinomycetota</taxon>
        <taxon>Actinomycetes</taxon>
        <taxon>Micromonosporales</taxon>
        <taxon>Micromonosporaceae</taxon>
        <taxon>Dactylosporangium</taxon>
    </lineage>
</organism>